<dbReference type="EnsemblMetazoa" id="XM_021056652.2">
    <property type="protein sequence ID" value="XP_020912311.1"/>
    <property type="gene ID" value="LOC110250055"/>
</dbReference>
<keyword evidence="3" id="KW-0833">Ubl conjugation pathway</keyword>
<dbReference type="AlphaFoldDB" id="A0A913XZU1"/>
<reference evidence="6" key="1">
    <citation type="submission" date="2022-11" db="UniProtKB">
        <authorList>
            <consortium name="EnsemblMetazoa"/>
        </authorList>
    </citation>
    <scope>IDENTIFICATION</scope>
</reference>
<dbReference type="KEGG" id="epa:110250055"/>
<dbReference type="InterPro" id="IPR000210">
    <property type="entry name" value="BTB/POZ_dom"/>
</dbReference>
<dbReference type="Gene3D" id="3.30.710.10">
    <property type="entry name" value="Potassium Channel Kv1.1, Chain A"/>
    <property type="match status" value="2"/>
</dbReference>
<dbReference type="CDD" id="cd18186">
    <property type="entry name" value="BTB_POZ_ZBTB_KLHL-like"/>
    <property type="match status" value="1"/>
</dbReference>
<keyword evidence="7" id="KW-1185">Reference proteome</keyword>
<dbReference type="Pfam" id="PF24570">
    <property type="entry name" value="BACK_BPM_SPOP"/>
    <property type="match status" value="1"/>
</dbReference>
<dbReference type="PROSITE" id="PS50097">
    <property type="entry name" value="BTB"/>
    <property type="match status" value="1"/>
</dbReference>
<accession>A0A913XZU1</accession>
<dbReference type="GeneID" id="110250055"/>
<dbReference type="OMA" id="RHLCEPP"/>
<dbReference type="Proteomes" id="UP000887567">
    <property type="component" value="Unplaced"/>
</dbReference>
<dbReference type="InterPro" id="IPR037189">
    <property type="entry name" value="HBS1-like_N_sf"/>
</dbReference>
<dbReference type="Gene3D" id="6.10.250.3030">
    <property type="match status" value="1"/>
</dbReference>
<dbReference type="InterPro" id="IPR011333">
    <property type="entry name" value="SKP1/BTB/POZ_sf"/>
</dbReference>
<comment type="similarity">
    <text evidence="2">Belongs to the Tdpoz family.</text>
</comment>
<comment type="subcellular location">
    <subcellularLocation>
        <location evidence="1">Nucleus</location>
    </subcellularLocation>
</comment>
<evidence type="ECO:0000313" key="6">
    <source>
        <dbReference type="EnsemblMetazoa" id="XP_020912311.1"/>
    </source>
</evidence>
<proteinExistence type="inferred from homology"/>
<protein>
    <recommendedName>
        <fullName evidence="5">BTB domain-containing protein</fullName>
    </recommendedName>
</protein>
<evidence type="ECO:0000256" key="2">
    <source>
        <dbReference type="ARBA" id="ARBA00010846"/>
    </source>
</evidence>
<dbReference type="SMART" id="SM00225">
    <property type="entry name" value="BTB"/>
    <property type="match status" value="2"/>
</dbReference>
<dbReference type="CDD" id="cd14733">
    <property type="entry name" value="BACK"/>
    <property type="match status" value="1"/>
</dbReference>
<dbReference type="RefSeq" id="XP_020912311.1">
    <property type="nucleotide sequence ID" value="XM_021056652.2"/>
</dbReference>
<evidence type="ECO:0000256" key="4">
    <source>
        <dbReference type="ARBA" id="ARBA00023242"/>
    </source>
</evidence>
<dbReference type="Pfam" id="PF00651">
    <property type="entry name" value="BTB"/>
    <property type="match status" value="2"/>
</dbReference>
<sequence length="869" mass="99548">MNQSQKHDEFDILGTWEIDICEANDEAYENLKGVRFSLDEGDDVTWHLTALAEQEILPLFSCKTFEFDDWSEGRVLHFYMPNAGDWIEFKVSIQKDNKDQIILKSGKSLKLNCSRVIEETVVLLPRFSLLGALNEGYFSDLKITASNGEEFNVHRTILSCLCPMEDWSKVPHYMKNLPSDVLRLFLHYLYTGSLPDNPSESTVKGILRVAENVPCFKELVKLCTDFLEATAVITRITNLLNDIEKSMENVLSTLNNLCSLSHDGMMRLSLSTEPSQVFEVSKIVAQQVAVVSLKFVLLCDIFSKRKTELTRQERHGLIKSIRDRIPVYAKKMHCLLVLCQDCLVMMNITQKKDIATYFAPKIETFLKTLSEIGLIETLDHIVEKEENDQKSSPHSSFSGKLSRTLKKAVHIRELKVLRMIQEEIASLLSFLFQRREDFCDLSADEKVRSMVKGMNKMIERELPDVIDNIEKVPQTYTRLKFKEWKSLLKVGTAQISCILETIKRHKSSIKPIVDFIQKYEPLQELMVDVGLAESVSKDEPPIPPYKPEYLASSKTYRANHINKLSKAAASILETGKYADMTFIVSNAHRGWKNCVKRDENESDQACSSTSDKVSRCQQNADNGQKTVEFKAHRVIVAARCHWFKCALTSGMKESIDRTILVPDTSPAVFCKFLETLYGEVMDTKSLTTEQLIEMMILTDVYEMSSMKDACESALCTRFNSDNVIYLLSLADRYNTPKLKEECIKYVTTSEDVLESEEFDNLTKDLQHEIGLRMDTSIRDVLTQNNELINRQLEEYGIQSLQECTTRKIFEQHAIRCHRATRIEKCIQSLTEVLGDSIPRRELIRVTLAANCDVNRALNFYFSWQSQEPS</sequence>
<dbReference type="GO" id="GO:0005634">
    <property type="term" value="C:nucleus"/>
    <property type="evidence" value="ECO:0007669"/>
    <property type="project" value="UniProtKB-SubCell"/>
</dbReference>
<dbReference type="SUPFAM" id="SSF109732">
    <property type="entry name" value="HBS1-like domain"/>
    <property type="match status" value="1"/>
</dbReference>
<evidence type="ECO:0000256" key="1">
    <source>
        <dbReference type="ARBA" id="ARBA00004123"/>
    </source>
</evidence>
<dbReference type="PANTHER" id="PTHR24413">
    <property type="entry name" value="SPECKLE-TYPE POZ PROTEIN"/>
    <property type="match status" value="1"/>
</dbReference>
<feature type="domain" description="BTB" evidence="5">
    <location>
        <begin position="610"/>
        <end position="685"/>
    </location>
</feature>
<evidence type="ECO:0000256" key="3">
    <source>
        <dbReference type="ARBA" id="ARBA00022786"/>
    </source>
</evidence>
<evidence type="ECO:0000259" key="5">
    <source>
        <dbReference type="PROSITE" id="PS50097"/>
    </source>
</evidence>
<keyword evidence="4" id="KW-0539">Nucleus</keyword>
<dbReference type="SUPFAM" id="SSF54695">
    <property type="entry name" value="POZ domain"/>
    <property type="match status" value="2"/>
</dbReference>
<dbReference type="OrthoDB" id="684045at2759"/>
<name>A0A913XZU1_EXADI</name>
<dbReference type="InterPro" id="IPR056423">
    <property type="entry name" value="BACK_BPM_SPOP"/>
</dbReference>
<organism evidence="6 7">
    <name type="scientific">Exaiptasia diaphana</name>
    <name type="common">Tropical sea anemone</name>
    <name type="synonym">Aiptasia pulchella</name>
    <dbReference type="NCBI Taxonomy" id="2652724"/>
    <lineage>
        <taxon>Eukaryota</taxon>
        <taxon>Metazoa</taxon>
        <taxon>Cnidaria</taxon>
        <taxon>Anthozoa</taxon>
        <taxon>Hexacorallia</taxon>
        <taxon>Actiniaria</taxon>
        <taxon>Aiptasiidae</taxon>
        <taxon>Exaiptasia</taxon>
    </lineage>
</organism>
<evidence type="ECO:0000313" key="7">
    <source>
        <dbReference type="Proteomes" id="UP000887567"/>
    </source>
</evidence>
<dbReference type="Gene3D" id="1.10.8.10">
    <property type="entry name" value="DNA helicase RuvA subunit, C-terminal domain"/>
    <property type="match status" value="1"/>
</dbReference>